<dbReference type="PANTHER" id="PTHR33841">
    <property type="entry name" value="DNA METHYLTRANSFERASE YEEA-RELATED"/>
    <property type="match status" value="1"/>
</dbReference>
<protein>
    <recommendedName>
        <fullName evidence="1">site-specific DNA-methyltransferase (adenine-specific)</fullName>
        <ecNumber evidence="1">2.1.1.72</ecNumber>
    </recommendedName>
</protein>
<evidence type="ECO:0000256" key="5">
    <source>
        <dbReference type="ARBA" id="ARBA00047942"/>
    </source>
</evidence>
<dbReference type="Proteomes" id="UP001143474">
    <property type="component" value="Unassembled WGS sequence"/>
</dbReference>
<dbReference type="InterPro" id="IPR002052">
    <property type="entry name" value="DNA_methylase_N6_adenine_CS"/>
</dbReference>
<dbReference type="GO" id="GO:0009007">
    <property type="term" value="F:site-specific DNA-methyltransferase (adenine-specific) activity"/>
    <property type="evidence" value="ECO:0007669"/>
    <property type="project" value="UniProtKB-EC"/>
</dbReference>
<dbReference type="PRINTS" id="PR00507">
    <property type="entry name" value="N12N6MTFRASE"/>
</dbReference>
<proteinExistence type="predicted"/>
<dbReference type="InterPro" id="IPR029063">
    <property type="entry name" value="SAM-dependent_MTases_sf"/>
</dbReference>
<gene>
    <name evidence="8" type="ORF">GCM10017600_16260</name>
</gene>
<feature type="domain" description="DUF7008" evidence="7">
    <location>
        <begin position="844"/>
        <end position="1229"/>
    </location>
</feature>
<dbReference type="GO" id="GO:0003676">
    <property type="term" value="F:nucleic acid binding"/>
    <property type="evidence" value="ECO:0007669"/>
    <property type="project" value="InterPro"/>
</dbReference>
<evidence type="ECO:0000259" key="6">
    <source>
        <dbReference type="Pfam" id="PF07669"/>
    </source>
</evidence>
<dbReference type="SUPFAM" id="SSF53335">
    <property type="entry name" value="S-adenosyl-L-methionine-dependent methyltransferases"/>
    <property type="match status" value="1"/>
</dbReference>
<reference evidence="8" key="2">
    <citation type="submission" date="2023-01" db="EMBL/GenBank/DDBJ databases">
        <authorList>
            <person name="Sun Q."/>
            <person name="Evtushenko L."/>
        </authorList>
    </citation>
    <scope>NUCLEOTIDE SEQUENCE</scope>
    <source>
        <strain evidence="8">VKM Ac-2007</strain>
    </source>
</reference>
<keyword evidence="3" id="KW-0808">Transferase</keyword>
<evidence type="ECO:0000256" key="3">
    <source>
        <dbReference type="ARBA" id="ARBA00022679"/>
    </source>
</evidence>
<dbReference type="InterPro" id="IPR054277">
    <property type="entry name" value="DUF7008"/>
</dbReference>
<dbReference type="GO" id="GO:0032259">
    <property type="term" value="P:methylation"/>
    <property type="evidence" value="ECO:0007669"/>
    <property type="project" value="UniProtKB-KW"/>
</dbReference>
<dbReference type="InterPro" id="IPR011639">
    <property type="entry name" value="MethylTrfase_TaqI-like_dom"/>
</dbReference>
<dbReference type="RefSeq" id="WP_271216727.1">
    <property type="nucleotide sequence ID" value="NZ_BAAAVD010000044.1"/>
</dbReference>
<dbReference type="PROSITE" id="PS00092">
    <property type="entry name" value="N6_MTASE"/>
    <property type="match status" value="1"/>
</dbReference>
<dbReference type="EMBL" id="BSEV01000002">
    <property type="protein sequence ID" value="GLK08221.1"/>
    <property type="molecule type" value="Genomic_DNA"/>
</dbReference>
<evidence type="ECO:0000256" key="2">
    <source>
        <dbReference type="ARBA" id="ARBA00022603"/>
    </source>
</evidence>
<dbReference type="PANTHER" id="PTHR33841:SF1">
    <property type="entry name" value="DNA METHYLTRANSFERASE A"/>
    <property type="match status" value="1"/>
</dbReference>
<dbReference type="InterPro" id="IPR050953">
    <property type="entry name" value="N4_N6_ade-DNA_methylase"/>
</dbReference>
<evidence type="ECO:0000256" key="4">
    <source>
        <dbReference type="ARBA" id="ARBA00022691"/>
    </source>
</evidence>
<keyword evidence="2 8" id="KW-0489">Methyltransferase</keyword>
<name>A0A9W6HXQ8_9ACTN</name>
<evidence type="ECO:0000313" key="8">
    <source>
        <dbReference type="EMBL" id="GLK08221.1"/>
    </source>
</evidence>
<dbReference type="Pfam" id="PF22654">
    <property type="entry name" value="DUF7008"/>
    <property type="match status" value="1"/>
</dbReference>
<feature type="domain" description="Type II methyltransferase M.TaqI-like" evidence="6">
    <location>
        <begin position="298"/>
        <end position="480"/>
    </location>
</feature>
<comment type="caution">
    <text evidence="8">The sequence shown here is derived from an EMBL/GenBank/DDBJ whole genome shotgun (WGS) entry which is preliminary data.</text>
</comment>
<dbReference type="Gene3D" id="3.40.50.150">
    <property type="entry name" value="Vaccinia Virus protein VP39"/>
    <property type="match status" value="1"/>
</dbReference>
<evidence type="ECO:0000256" key="1">
    <source>
        <dbReference type="ARBA" id="ARBA00011900"/>
    </source>
</evidence>
<dbReference type="EC" id="2.1.1.72" evidence="1"/>
<organism evidence="8 9">
    <name type="scientific">Streptosporangium carneum</name>
    <dbReference type="NCBI Taxonomy" id="47481"/>
    <lineage>
        <taxon>Bacteria</taxon>
        <taxon>Bacillati</taxon>
        <taxon>Actinomycetota</taxon>
        <taxon>Actinomycetes</taxon>
        <taxon>Streptosporangiales</taxon>
        <taxon>Streptosporangiaceae</taxon>
        <taxon>Streptosporangium</taxon>
    </lineage>
</organism>
<accession>A0A9W6HXQ8</accession>
<keyword evidence="4" id="KW-0949">S-adenosyl-L-methionine</keyword>
<evidence type="ECO:0000259" key="7">
    <source>
        <dbReference type="Pfam" id="PF22654"/>
    </source>
</evidence>
<dbReference type="NCBIfam" id="NF033451">
    <property type="entry name" value="BREX_2_MTaseX"/>
    <property type="match status" value="1"/>
</dbReference>
<dbReference type="AlphaFoldDB" id="A0A9W6HXQ8"/>
<evidence type="ECO:0000313" key="9">
    <source>
        <dbReference type="Proteomes" id="UP001143474"/>
    </source>
</evidence>
<dbReference type="GO" id="GO:0006304">
    <property type="term" value="P:DNA modification"/>
    <property type="evidence" value="ECO:0007669"/>
    <property type="project" value="InterPro"/>
</dbReference>
<keyword evidence="9" id="KW-1185">Reference proteome</keyword>
<comment type="catalytic activity">
    <reaction evidence="5">
        <text>a 2'-deoxyadenosine in DNA + S-adenosyl-L-methionine = an N(6)-methyl-2'-deoxyadenosine in DNA + S-adenosyl-L-homocysteine + H(+)</text>
        <dbReference type="Rhea" id="RHEA:15197"/>
        <dbReference type="Rhea" id="RHEA-COMP:12418"/>
        <dbReference type="Rhea" id="RHEA-COMP:12419"/>
        <dbReference type="ChEBI" id="CHEBI:15378"/>
        <dbReference type="ChEBI" id="CHEBI:57856"/>
        <dbReference type="ChEBI" id="CHEBI:59789"/>
        <dbReference type="ChEBI" id="CHEBI:90615"/>
        <dbReference type="ChEBI" id="CHEBI:90616"/>
        <dbReference type="EC" id="2.1.1.72"/>
    </reaction>
</comment>
<reference evidence="8" key="1">
    <citation type="journal article" date="2014" name="Int. J. Syst. Evol. Microbiol.">
        <title>Complete genome sequence of Corynebacterium casei LMG S-19264T (=DSM 44701T), isolated from a smear-ripened cheese.</title>
        <authorList>
            <consortium name="US DOE Joint Genome Institute (JGI-PGF)"/>
            <person name="Walter F."/>
            <person name="Albersmeier A."/>
            <person name="Kalinowski J."/>
            <person name="Ruckert C."/>
        </authorList>
    </citation>
    <scope>NUCLEOTIDE SEQUENCE</scope>
    <source>
        <strain evidence="8">VKM Ac-2007</strain>
    </source>
</reference>
<sequence length="1230" mass="139912">MIDRKVLLADLRKQVGALEDDLRDCAEQDEAVDAELRREWERARTAERIAATFESWRDERVTQSAVAWVLGTVFLRYAEDNRLIDLPYLAGPGDRLDVAQERQGDFFRAHPDRTDRDWILAGFRAMASTPVVAGLFDFEHNAMWLIARPAEEGESGLSFDARWEAVAARLAGPSHPVAQRLLGFWRETDADRQVRHDFTDEDTRFLGDLYQDLSEHAKKTYALLQTPDFVEEFILDYTLTPALEEFREEFLKGDFRLIDPTCGSGHFLLGAFHRLLAAWEQEAPGANRWDLIARALKSVHGVDKNPFAAEIARFRLLIAALQAAGITSLAKAREFPINVAVGDTLRFRRSKTRGQESLTEVDAMLFATEDVEKYVAQCDILAPQSYHVVVGNPPYITVKDKAENQGYRDLYDTCYREYALSVPFAERFFDLAITADKGQRNPGYVGQITANSFMKREFGKKLIEEFFATNIDLTRVIDTSGAYIPDHGTPTVILIGRSRQANQKPIRTVMGIRGEPDQPKDPAKGEVWQAIVNQVENPGSESAWVSVNDLDRGALLQHPWSLSGGGADNLMTELTRSSVAKLAGHIAAMGFSAITGEDDAFSLPNTASLARLRLENGQPMVSGDRVRDFSARPNIISAWPYTRDLSTLDLDKIPQIGRFLWPNRQIMQKRKKFGIPIEDIKNIHWYEYREFYRDKLRTPLSIAFAFVATHNHFVLDRCGRVFNRSAPIIKLSDDAEKEHLELLGVLNSSVACFWLKQVSQPKGGSGIGRGVQDEAWESRYEFTGTKLQEFPLPTVLPLKLGRELDVLSQQIGQIEPLAVCAEGVPTRGRLYDAQAEYHRIRSRMISLQEELDWDVYKLYGLLDEDEAAELCVENWAAEPGEPDEVPLLNLGERAFEIVLARKMATGEIESQWFARHGSKPITELPEHWPAAYREVVERRIECIERRRDIALIERPECKRRWAAEPYAKKEREALTAWLLDRCETKDLWYVQDDFGNPQPKPMTVNRLADKLRDDADVVGVARLLTTAIGLSPDADLADVLKAILAEEHVPYLAALRYKDTGLRKRAQWERSWELQREEDETGKRLNIPVPPKYASADFKPGFWKHRGKLDVPKERFVSYLGANSKTDDSLLLGWAGWDHRDQGYALMTLIEERADQDLWEKQELIPLIAGLHEVLPWIRQWHSEVDPDYGDSWANALSSYLDDQRHRYGLTDDDLTSWRPPTAGRGRKKA</sequence>
<dbReference type="Pfam" id="PF07669">
    <property type="entry name" value="Eco57I"/>
    <property type="match status" value="1"/>
</dbReference>